<dbReference type="EMBL" id="JAACXV010000374">
    <property type="protein sequence ID" value="KAF7279137.1"/>
    <property type="molecule type" value="Genomic_DNA"/>
</dbReference>
<keyword evidence="1" id="KW-0812">Transmembrane</keyword>
<feature type="transmembrane region" description="Helical" evidence="1">
    <location>
        <begin position="92"/>
        <end position="112"/>
    </location>
</feature>
<dbReference type="AlphaFoldDB" id="A0A834IDA3"/>
<organism evidence="2 3">
    <name type="scientific">Rhynchophorus ferrugineus</name>
    <name type="common">Red palm weevil</name>
    <name type="synonym">Curculio ferrugineus</name>
    <dbReference type="NCBI Taxonomy" id="354439"/>
    <lineage>
        <taxon>Eukaryota</taxon>
        <taxon>Metazoa</taxon>
        <taxon>Ecdysozoa</taxon>
        <taxon>Arthropoda</taxon>
        <taxon>Hexapoda</taxon>
        <taxon>Insecta</taxon>
        <taxon>Pterygota</taxon>
        <taxon>Neoptera</taxon>
        <taxon>Endopterygota</taxon>
        <taxon>Coleoptera</taxon>
        <taxon>Polyphaga</taxon>
        <taxon>Cucujiformia</taxon>
        <taxon>Curculionidae</taxon>
        <taxon>Dryophthorinae</taxon>
        <taxon>Rhynchophorus</taxon>
    </lineage>
</organism>
<sequence>MNPYRDYYIIRIILALLFLLAVAADIYLIVIVSKFKTIQTNANLLFRSAAWCHLCSILLGSTVFVIVSFLSYGVHHIAIFFLQNVDYICLGMVYFILAFIAVDWAVSQYYPVFRENHPKLFNKGVLVSFLLLLPEMLMTSFACYEMELQDLQFIRFLFKTVSFFACFVVLLILFIIKKLKPPPTDDPKAEYRLTVPCAYYLMVLPSVVHACFVVSYDKHFIDIVFEGRASIVGDLTSAIFILAPIVMVFLLGRTSKYFRTAYIRCCKRKAVEGYADDNLDDAEPAEQGPPVTFQKIFETVHI</sequence>
<evidence type="ECO:0000313" key="3">
    <source>
        <dbReference type="Proteomes" id="UP000625711"/>
    </source>
</evidence>
<evidence type="ECO:0000313" key="2">
    <source>
        <dbReference type="EMBL" id="KAF7279137.1"/>
    </source>
</evidence>
<feature type="transmembrane region" description="Helical" evidence="1">
    <location>
        <begin position="44"/>
        <end position="72"/>
    </location>
</feature>
<dbReference type="Proteomes" id="UP000625711">
    <property type="component" value="Unassembled WGS sequence"/>
</dbReference>
<dbReference type="SUPFAM" id="SSF81321">
    <property type="entry name" value="Family A G protein-coupled receptor-like"/>
    <property type="match status" value="1"/>
</dbReference>
<keyword evidence="1" id="KW-0472">Membrane</keyword>
<name>A0A834IDA3_RHYFE</name>
<keyword evidence="1" id="KW-1133">Transmembrane helix</keyword>
<feature type="transmembrane region" description="Helical" evidence="1">
    <location>
        <begin position="156"/>
        <end position="176"/>
    </location>
</feature>
<feature type="transmembrane region" description="Helical" evidence="1">
    <location>
        <begin position="235"/>
        <end position="252"/>
    </location>
</feature>
<evidence type="ECO:0000256" key="1">
    <source>
        <dbReference type="SAM" id="Phobius"/>
    </source>
</evidence>
<comment type="caution">
    <text evidence="2">The sequence shown here is derived from an EMBL/GenBank/DDBJ whole genome shotgun (WGS) entry which is preliminary data.</text>
</comment>
<keyword evidence="3" id="KW-1185">Reference proteome</keyword>
<feature type="transmembrane region" description="Helical" evidence="1">
    <location>
        <begin position="197"/>
        <end position="215"/>
    </location>
</feature>
<dbReference type="OrthoDB" id="6784480at2759"/>
<reference evidence="2" key="1">
    <citation type="submission" date="2020-08" db="EMBL/GenBank/DDBJ databases">
        <title>Genome sequencing and assembly of the red palm weevil Rhynchophorus ferrugineus.</title>
        <authorList>
            <person name="Dias G.B."/>
            <person name="Bergman C.M."/>
            <person name="Manee M."/>
        </authorList>
    </citation>
    <scope>NUCLEOTIDE SEQUENCE</scope>
    <source>
        <strain evidence="2">AA-2017</strain>
        <tissue evidence="2">Whole larva</tissue>
    </source>
</reference>
<accession>A0A834IDA3</accession>
<proteinExistence type="predicted"/>
<feature type="transmembrane region" description="Helical" evidence="1">
    <location>
        <begin position="124"/>
        <end position="144"/>
    </location>
</feature>
<gene>
    <name evidence="2" type="ORF">GWI33_007551</name>
</gene>
<feature type="transmembrane region" description="Helical" evidence="1">
    <location>
        <begin position="12"/>
        <end position="32"/>
    </location>
</feature>
<protein>
    <submittedName>
        <fullName evidence="2">Uncharacterized protein</fullName>
    </submittedName>
</protein>
<dbReference type="Gene3D" id="1.20.1070.10">
    <property type="entry name" value="Rhodopsin 7-helix transmembrane proteins"/>
    <property type="match status" value="1"/>
</dbReference>